<sequence>MDFSSLSLKKVGKTVIATVVSILFFGVILMITFGSYIVDKDMNSVEMHEPYYITAKAQSLHNNLIVMDWHSDALMWDRSLLTRQSYGHVDVPRLMEGNIAIQMFTTVTKSPSGMNYNHNDTDAFDLNTPLFMAQLWPPKTWTSLLERALYQAKKLEQFTNNSDGQLVFVKDRLGLARVIEARTSGRSTIAALLGSEGAHPLEGKLKNIDIMYDAGFRMMGLVHFFDNELGGSLHGMQKGGLTPFGHKAVQKMIEKGIIIDLAHASEAMVRDVLEYRNARLVISHTGFKGACESPRNIADDLMQEIAGRGGIIAVGYWEGAICEANPIGIAKSILYGIDLVGIDHVALGSDWDGAKAALASNEMNIITQTLMSAGLSNTDIMKVMGMNSLNFLMRSLP</sequence>
<dbReference type="InterPro" id="IPR032466">
    <property type="entry name" value="Metal_Hydrolase"/>
</dbReference>
<organism evidence="2 3">
    <name type="scientific">Temperatibacter marinus</name>
    <dbReference type="NCBI Taxonomy" id="1456591"/>
    <lineage>
        <taxon>Bacteria</taxon>
        <taxon>Pseudomonadati</taxon>
        <taxon>Pseudomonadota</taxon>
        <taxon>Alphaproteobacteria</taxon>
        <taxon>Kordiimonadales</taxon>
        <taxon>Temperatibacteraceae</taxon>
        <taxon>Temperatibacter</taxon>
    </lineage>
</organism>
<keyword evidence="2" id="KW-0645">Protease</keyword>
<dbReference type="EC" id="3.4.13.-" evidence="2"/>
<keyword evidence="1" id="KW-0472">Membrane</keyword>
<reference evidence="2" key="1">
    <citation type="submission" date="2023-04" db="EMBL/GenBank/DDBJ databases">
        <title>Complete genome sequence of Temperatibacter marinus.</title>
        <authorList>
            <person name="Rong J.-C."/>
            <person name="Yi M.-L."/>
            <person name="Zhao Q."/>
        </authorList>
    </citation>
    <scope>NUCLEOTIDE SEQUENCE</scope>
    <source>
        <strain evidence="2">NBRC 110045</strain>
    </source>
</reference>
<keyword evidence="1" id="KW-0812">Transmembrane</keyword>
<dbReference type="Pfam" id="PF01244">
    <property type="entry name" value="Peptidase_M19"/>
    <property type="match status" value="1"/>
</dbReference>
<keyword evidence="1" id="KW-1133">Transmembrane helix</keyword>
<keyword evidence="2" id="KW-0224">Dipeptidase</keyword>
<dbReference type="SUPFAM" id="SSF51556">
    <property type="entry name" value="Metallo-dependent hydrolases"/>
    <property type="match status" value="1"/>
</dbReference>
<dbReference type="Gene3D" id="3.20.20.140">
    <property type="entry name" value="Metal-dependent hydrolases"/>
    <property type="match status" value="1"/>
</dbReference>
<dbReference type="InterPro" id="IPR008257">
    <property type="entry name" value="Pept_M19"/>
</dbReference>
<dbReference type="KEGG" id="tmk:QGN29_13300"/>
<dbReference type="RefSeq" id="WP_310798358.1">
    <property type="nucleotide sequence ID" value="NZ_CP123872.1"/>
</dbReference>
<name>A0AA52EG58_9PROT</name>
<dbReference type="PROSITE" id="PS51365">
    <property type="entry name" value="RENAL_DIPEPTIDASE_2"/>
    <property type="match status" value="1"/>
</dbReference>
<evidence type="ECO:0000256" key="1">
    <source>
        <dbReference type="SAM" id="Phobius"/>
    </source>
</evidence>
<protein>
    <submittedName>
        <fullName evidence="2">Membrane dipeptidase</fullName>
        <ecNumber evidence="2">3.4.13.-</ecNumber>
    </submittedName>
</protein>
<dbReference type="PANTHER" id="PTHR10443:SF12">
    <property type="entry name" value="DIPEPTIDASE"/>
    <property type="match status" value="1"/>
</dbReference>
<evidence type="ECO:0000313" key="2">
    <source>
        <dbReference type="EMBL" id="WND02523.1"/>
    </source>
</evidence>
<dbReference type="Proteomes" id="UP001268683">
    <property type="component" value="Chromosome"/>
</dbReference>
<proteinExistence type="predicted"/>
<keyword evidence="3" id="KW-1185">Reference proteome</keyword>
<dbReference type="GO" id="GO:0070573">
    <property type="term" value="F:metallodipeptidase activity"/>
    <property type="evidence" value="ECO:0007669"/>
    <property type="project" value="InterPro"/>
</dbReference>
<dbReference type="EMBL" id="CP123872">
    <property type="protein sequence ID" value="WND02523.1"/>
    <property type="molecule type" value="Genomic_DNA"/>
</dbReference>
<dbReference type="PANTHER" id="PTHR10443">
    <property type="entry name" value="MICROSOMAL DIPEPTIDASE"/>
    <property type="match status" value="1"/>
</dbReference>
<dbReference type="GO" id="GO:0006508">
    <property type="term" value="P:proteolysis"/>
    <property type="evidence" value="ECO:0007669"/>
    <property type="project" value="InterPro"/>
</dbReference>
<gene>
    <name evidence="2" type="ORF">QGN29_13300</name>
</gene>
<accession>A0AA52EG58</accession>
<keyword evidence="2" id="KW-0378">Hydrolase</keyword>
<feature type="transmembrane region" description="Helical" evidence="1">
    <location>
        <begin position="15"/>
        <end position="38"/>
    </location>
</feature>
<evidence type="ECO:0000313" key="3">
    <source>
        <dbReference type="Proteomes" id="UP001268683"/>
    </source>
</evidence>
<dbReference type="AlphaFoldDB" id="A0AA52EG58"/>